<dbReference type="KEGG" id="sace:GIY23_10570"/>
<proteinExistence type="inferred from homology"/>
<gene>
    <name evidence="4" type="ORF">GIY23_10570</name>
</gene>
<protein>
    <submittedName>
        <fullName evidence="4">Amidase</fullName>
        <ecNumber evidence="4">3.5.1.4</ecNumber>
    </submittedName>
</protein>
<organism evidence="4 5">
    <name type="scientific">Allosaccharopolyspora coralli</name>
    <dbReference type="NCBI Taxonomy" id="2665642"/>
    <lineage>
        <taxon>Bacteria</taxon>
        <taxon>Bacillati</taxon>
        <taxon>Actinomycetota</taxon>
        <taxon>Actinomycetes</taxon>
        <taxon>Pseudonocardiales</taxon>
        <taxon>Pseudonocardiaceae</taxon>
        <taxon>Allosaccharopolyspora</taxon>
    </lineage>
</organism>
<dbReference type="SUPFAM" id="SSF75304">
    <property type="entry name" value="Amidase signature (AS) enzymes"/>
    <property type="match status" value="1"/>
</dbReference>
<evidence type="ECO:0000313" key="4">
    <source>
        <dbReference type="EMBL" id="QGK69904.1"/>
    </source>
</evidence>
<dbReference type="EC" id="3.5.1.4" evidence="4"/>
<evidence type="ECO:0000259" key="3">
    <source>
        <dbReference type="Pfam" id="PF01425"/>
    </source>
</evidence>
<dbReference type="EMBL" id="CP045929">
    <property type="protein sequence ID" value="QGK69904.1"/>
    <property type="molecule type" value="Genomic_DNA"/>
</dbReference>
<comment type="similarity">
    <text evidence="1">Belongs to the amidase family.</text>
</comment>
<dbReference type="Pfam" id="PF01425">
    <property type="entry name" value="Amidase"/>
    <property type="match status" value="1"/>
</dbReference>
<dbReference type="AlphaFoldDB" id="A0A5Q3Q9M2"/>
<dbReference type="InterPro" id="IPR020556">
    <property type="entry name" value="Amidase_CS"/>
</dbReference>
<keyword evidence="5" id="KW-1185">Reference proteome</keyword>
<dbReference type="Proteomes" id="UP000371041">
    <property type="component" value="Chromosome"/>
</dbReference>
<dbReference type="PANTHER" id="PTHR11895">
    <property type="entry name" value="TRANSAMIDASE"/>
    <property type="match status" value="1"/>
</dbReference>
<dbReference type="PROSITE" id="PS00571">
    <property type="entry name" value="AMIDASES"/>
    <property type="match status" value="1"/>
</dbReference>
<sequence>MAQPTSTGTDAAPAESPADLTATALLTAYRDGTLSPVEATDAVLDRIDAHDGDLNAFCLVDADRAREQARASEQRWHQGRPDGLIDGVPVSIKDIFLTRDWPTLRGSRTVDPNQTWATDGPPVARMREHNAVFVGKTTTPELAWKGVTDNPLTGITRNPWNTSRTPGGSSGGASAAVAAGMAPLSIGTDGGGSVRIPASFCGIYTIKPTYGRIPHWPASPYGTLAHAGPMTTTVSETALLMDVITRFDPRDWSSLQPPAASHLDGLEDGVRGLRIAVSPGLGYAHVDPEIAAAVTRAAETFAELGAHVEPVDPGIGDCVEEFHTLWFSGAAKSTEHLTDAQRALLDPGLREIVDEGNRYSAQDYLEAMRVRMALGEHFGRFHQTYDLLLTATVPVSPFEAGREVPDGAPYRRWTGWTPLTYPFNMTQQPAASVPCGHDSDGLPIGLQVVAARHQDPLVLRASRAFERARPWHRPTL</sequence>
<feature type="compositionally biased region" description="Polar residues" evidence="2">
    <location>
        <begin position="150"/>
        <end position="166"/>
    </location>
</feature>
<dbReference type="Gene3D" id="3.90.1300.10">
    <property type="entry name" value="Amidase signature (AS) domain"/>
    <property type="match status" value="1"/>
</dbReference>
<evidence type="ECO:0000256" key="1">
    <source>
        <dbReference type="ARBA" id="ARBA00009199"/>
    </source>
</evidence>
<dbReference type="InterPro" id="IPR036928">
    <property type="entry name" value="AS_sf"/>
</dbReference>
<accession>A0A5Q3Q9M2</accession>
<name>A0A5Q3Q9M2_9PSEU</name>
<dbReference type="GO" id="GO:0004040">
    <property type="term" value="F:amidase activity"/>
    <property type="evidence" value="ECO:0007669"/>
    <property type="project" value="UniProtKB-EC"/>
</dbReference>
<feature type="domain" description="Amidase" evidence="3">
    <location>
        <begin position="38"/>
        <end position="459"/>
    </location>
</feature>
<dbReference type="InterPro" id="IPR023631">
    <property type="entry name" value="Amidase_dom"/>
</dbReference>
<dbReference type="NCBIfam" id="NF004815">
    <property type="entry name" value="PRK06169.1"/>
    <property type="match status" value="1"/>
</dbReference>
<dbReference type="PANTHER" id="PTHR11895:SF7">
    <property type="entry name" value="GLUTAMYL-TRNA(GLN) AMIDOTRANSFERASE SUBUNIT A, MITOCHONDRIAL"/>
    <property type="match status" value="1"/>
</dbReference>
<keyword evidence="4" id="KW-0378">Hydrolase</keyword>
<feature type="region of interest" description="Disordered" evidence="2">
    <location>
        <begin position="144"/>
        <end position="174"/>
    </location>
</feature>
<evidence type="ECO:0000256" key="2">
    <source>
        <dbReference type="SAM" id="MobiDB-lite"/>
    </source>
</evidence>
<reference evidence="5" key="1">
    <citation type="submission" date="2019-11" db="EMBL/GenBank/DDBJ databases">
        <title>The complete genome sequence of Saccharopolyspora sp. E2A.</title>
        <authorList>
            <person name="Zhang G."/>
        </authorList>
    </citation>
    <scope>NUCLEOTIDE SEQUENCE [LARGE SCALE GENOMIC DNA]</scope>
    <source>
        <strain evidence="5">E2A</strain>
    </source>
</reference>
<dbReference type="InterPro" id="IPR000120">
    <property type="entry name" value="Amidase"/>
</dbReference>
<dbReference type="RefSeq" id="WP_154076497.1">
    <property type="nucleotide sequence ID" value="NZ_CP045929.1"/>
</dbReference>
<evidence type="ECO:0000313" key="5">
    <source>
        <dbReference type="Proteomes" id="UP000371041"/>
    </source>
</evidence>